<dbReference type="SMART" id="SM00451">
    <property type="entry name" value="ZnF_U1"/>
    <property type="match status" value="1"/>
</dbReference>
<dbReference type="GO" id="GO:0071011">
    <property type="term" value="C:precatalytic spliceosome"/>
    <property type="evidence" value="ECO:0007669"/>
    <property type="project" value="TreeGrafter"/>
</dbReference>
<dbReference type="GO" id="GO:0003723">
    <property type="term" value="F:RNA binding"/>
    <property type="evidence" value="ECO:0007669"/>
    <property type="project" value="TreeGrafter"/>
</dbReference>
<evidence type="ECO:0000256" key="3">
    <source>
        <dbReference type="ARBA" id="ARBA00022771"/>
    </source>
</evidence>
<name>A0A427YIF1_9TREE</name>
<dbReference type="AlphaFoldDB" id="A0A427YIF1"/>
<dbReference type="Gene3D" id="3.30.160.60">
    <property type="entry name" value="Classic Zinc Finger"/>
    <property type="match status" value="1"/>
</dbReference>
<feature type="domain" description="Matrin-type" evidence="7">
    <location>
        <begin position="11"/>
        <end position="42"/>
    </location>
</feature>
<dbReference type="SUPFAM" id="SSF57667">
    <property type="entry name" value="beta-beta-alpha zinc fingers"/>
    <property type="match status" value="1"/>
</dbReference>
<feature type="compositionally biased region" description="Gly residues" evidence="6">
    <location>
        <begin position="178"/>
        <end position="197"/>
    </location>
</feature>
<dbReference type="PANTHER" id="PTHR13173:SF10">
    <property type="entry name" value="WW DOMAIN-BINDING PROTEIN 4"/>
    <property type="match status" value="1"/>
</dbReference>
<dbReference type="EMBL" id="RSCD01000009">
    <property type="protein sequence ID" value="RSH90850.1"/>
    <property type="molecule type" value="Genomic_DNA"/>
</dbReference>
<dbReference type="InterPro" id="IPR000690">
    <property type="entry name" value="Matrin/U1-C_Znf_C2H2"/>
</dbReference>
<gene>
    <name evidence="8" type="ORF">EHS25_010026</name>
</gene>
<accession>A0A427YIF1</accession>
<dbReference type="InterPro" id="IPR003604">
    <property type="entry name" value="Matrin/U1-like-C_Znf_C2H2"/>
</dbReference>
<keyword evidence="3" id="KW-0863">Zinc-finger</keyword>
<feature type="compositionally biased region" description="Basic and acidic residues" evidence="6">
    <location>
        <begin position="270"/>
        <end position="284"/>
    </location>
</feature>
<feature type="compositionally biased region" description="Low complexity" evidence="6">
    <location>
        <begin position="353"/>
        <end position="368"/>
    </location>
</feature>
<feature type="compositionally biased region" description="Basic and acidic residues" evidence="6">
    <location>
        <begin position="321"/>
        <end position="332"/>
    </location>
</feature>
<dbReference type="InterPro" id="IPR040023">
    <property type="entry name" value="WBP4"/>
</dbReference>
<dbReference type="Pfam" id="PF06220">
    <property type="entry name" value="zf-U1"/>
    <property type="match status" value="1"/>
</dbReference>
<dbReference type="Proteomes" id="UP000279259">
    <property type="component" value="Unassembled WGS sequence"/>
</dbReference>
<comment type="subcellular location">
    <subcellularLocation>
        <location evidence="1">Nucleus</location>
    </subcellularLocation>
</comment>
<dbReference type="PANTHER" id="PTHR13173">
    <property type="entry name" value="WW DOMAIN BINDING PROTEIN 4"/>
    <property type="match status" value="1"/>
</dbReference>
<dbReference type="PROSITE" id="PS50171">
    <property type="entry name" value="ZF_MATRIN"/>
    <property type="match status" value="1"/>
</dbReference>
<proteinExistence type="predicted"/>
<keyword evidence="4" id="KW-0862">Zinc</keyword>
<protein>
    <recommendedName>
        <fullName evidence="7">Matrin-type domain-containing protein</fullName>
    </recommendedName>
</protein>
<evidence type="ECO:0000256" key="5">
    <source>
        <dbReference type="ARBA" id="ARBA00023242"/>
    </source>
</evidence>
<comment type="caution">
    <text evidence="8">The sequence shown here is derived from an EMBL/GenBank/DDBJ whole genome shotgun (WGS) entry which is preliminary data.</text>
</comment>
<dbReference type="InterPro" id="IPR036236">
    <property type="entry name" value="Znf_C2H2_sf"/>
</dbReference>
<evidence type="ECO:0000256" key="6">
    <source>
        <dbReference type="SAM" id="MobiDB-lite"/>
    </source>
</evidence>
<dbReference type="InterPro" id="IPR013085">
    <property type="entry name" value="U1-CZ_Znf_C2H2"/>
</dbReference>
<dbReference type="OrthoDB" id="191651at2759"/>
<feature type="region of interest" description="Disordered" evidence="6">
    <location>
        <begin position="147"/>
        <end position="387"/>
    </location>
</feature>
<keyword evidence="2" id="KW-0479">Metal-binding</keyword>
<feature type="compositionally biased region" description="Basic and acidic residues" evidence="6">
    <location>
        <begin position="214"/>
        <end position="243"/>
    </location>
</feature>
<dbReference type="STRING" id="1890683.A0A427YIF1"/>
<feature type="compositionally biased region" description="Basic residues" evidence="6">
    <location>
        <begin position="374"/>
        <end position="387"/>
    </location>
</feature>
<organism evidence="8 9">
    <name type="scientific">Saitozyma podzolica</name>
    <dbReference type="NCBI Taxonomy" id="1890683"/>
    <lineage>
        <taxon>Eukaryota</taxon>
        <taxon>Fungi</taxon>
        <taxon>Dikarya</taxon>
        <taxon>Basidiomycota</taxon>
        <taxon>Agaricomycotina</taxon>
        <taxon>Tremellomycetes</taxon>
        <taxon>Tremellales</taxon>
        <taxon>Trimorphomycetaceae</taxon>
        <taxon>Saitozyma</taxon>
    </lineage>
</organism>
<dbReference type="GO" id="GO:0008270">
    <property type="term" value="F:zinc ion binding"/>
    <property type="evidence" value="ECO:0007669"/>
    <property type="project" value="UniProtKB-KW"/>
</dbReference>
<evidence type="ECO:0000313" key="8">
    <source>
        <dbReference type="EMBL" id="RSH90850.1"/>
    </source>
</evidence>
<dbReference type="GO" id="GO:0000398">
    <property type="term" value="P:mRNA splicing, via spliceosome"/>
    <property type="evidence" value="ECO:0007669"/>
    <property type="project" value="InterPro"/>
</dbReference>
<evidence type="ECO:0000313" key="9">
    <source>
        <dbReference type="Proteomes" id="UP000279259"/>
    </source>
</evidence>
<sequence length="387" mass="41785">MTEYWVSKKQYWCKYCNIWIRDDAPSRRHHETGLKHQGNKERFVRDLYKSGDKAKRDAAAEAIEMARIEASAAAAHAKDVGGTYAGRPSVLATISAAKAAASSSRLRPSEKRDKWANYSTAQQLGFDDEETAKSSYEIEQELKGRAGEVGAWEEVGYEPQGYSTPPIRGPGEGDGEEGQGVGGREGPQEGPGGGEGGYQDDTGEAGAGPSGKRKLGEYGVRDEEDHEDWKFSHRDKKPARLDPYDEDDWDPKTAFKKLKRKDGGGSAVPIKEEGQDFKREEWTGRLELVQDAGVKGKGKDTGSGTGNGGLTYVPNGVQGDEEVKPEVDETKPDLASMALPSDKTGASERAADADAVANDVKPVADAPVAGGGLFKKRRPPPSGRKKD</sequence>
<evidence type="ECO:0000256" key="4">
    <source>
        <dbReference type="ARBA" id="ARBA00022833"/>
    </source>
</evidence>
<keyword evidence="5" id="KW-0539">Nucleus</keyword>
<evidence type="ECO:0000259" key="7">
    <source>
        <dbReference type="PROSITE" id="PS50171"/>
    </source>
</evidence>
<evidence type="ECO:0000256" key="1">
    <source>
        <dbReference type="ARBA" id="ARBA00004123"/>
    </source>
</evidence>
<keyword evidence="9" id="KW-1185">Reference proteome</keyword>
<evidence type="ECO:0000256" key="2">
    <source>
        <dbReference type="ARBA" id="ARBA00022723"/>
    </source>
</evidence>
<reference evidence="8 9" key="1">
    <citation type="submission" date="2018-11" db="EMBL/GenBank/DDBJ databases">
        <title>Genome sequence of Saitozyma podzolica DSM 27192.</title>
        <authorList>
            <person name="Aliyu H."/>
            <person name="Gorte O."/>
            <person name="Ochsenreither K."/>
        </authorList>
    </citation>
    <scope>NUCLEOTIDE SEQUENCE [LARGE SCALE GENOMIC DNA]</scope>
    <source>
        <strain evidence="8 9">DSM 27192</strain>
    </source>
</reference>